<keyword evidence="1" id="KW-1133">Transmembrane helix</keyword>
<comment type="caution">
    <text evidence="2">The sequence shown here is derived from an EMBL/GenBank/DDBJ whole genome shotgun (WGS) entry which is preliminary data.</text>
</comment>
<dbReference type="PANTHER" id="PTHR39456">
    <property type="entry name" value="METAL-DEPENDENT HYDROLASE"/>
    <property type="match status" value="1"/>
</dbReference>
<gene>
    <name evidence="2" type="ORF">GALL_86520</name>
</gene>
<evidence type="ECO:0000313" key="2">
    <source>
        <dbReference type="EMBL" id="OIR09046.1"/>
    </source>
</evidence>
<dbReference type="PIRSF" id="PIRSF007580">
    <property type="entry name" value="UCP07580"/>
    <property type="match status" value="1"/>
</dbReference>
<dbReference type="Pfam" id="PF10118">
    <property type="entry name" value="Metal_hydrol"/>
    <property type="match status" value="1"/>
</dbReference>
<dbReference type="PANTHER" id="PTHR39456:SF1">
    <property type="entry name" value="METAL-DEPENDENT HYDROLASE"/>
    <property type="match status" value="1"/>
</dbReference>
<name>A0A1J5TA75_9ZZZZ</name>
<dbReference type="GO" id="GO:0016787">
    <property type="term" value="F:hydrolase activity"/>
    <property type="evidence" value="ECO:0007669"/>
    <property type="project" value="UniProtKB-KW"/>
</dbReference>
<dbReference type="InterPro" id="IPR016516">
    <property type="entry name" value="UCP07580"/>
</dbReference>
<proteinExistence type="predicted"/>
<keyword evidence="2" id="KW-0378">Hydrolase</keyword>
<keyword evidence="1" id="KW-0812">Transmembrane</keyword>
<accession>A0A1J5TA75</accession>
<dbReference type="EMBL" id="MLJW01000028">
    <property type="protein sequence ID" value="OIR09046.1"/>
    <property type="molecule type" value="Genomic_DNA"/>
</dbReference>
<reference evidence="2" key="1">
    <citation type="submission" date="2016-10" db="EMBL/GenBank/DDBJ databases">
        <title>Sequence of Gallionella enrichment culture.</title>
        <authorList>
            <person name="Poehlein A."/>
            <person name="Muehling M."/>
            <person name="Daniel R."/>
        </authorList>
    </citation>
    <scope>NUCLEOTIDE SEQUENCE</scope>
</reference>
<dbReference type="AlphaFoldDB" id="A0A1J5TA75"/>
<evidence type="ECO:0000256" key="1">
    <source>
        <dbReference type="SAM" id="Phobius"/>
    </source>
</evidence>
<protein>
    <submittedName>
        <fullName evidence="2">Putative metal-dependent hydrolase</fullName>
    </submittedName>
</protein>
<organism evidence="2">
    <name type="scientific">mine drainage metagenome</name>
    <dbReference type="NCBI Taxonomy" id="410659"/>
    <lineage>
        <taxon>unclassified sequences</taxon>
        <taxon>metagenomes</taxon>
        <taxon>ecological metagenomes</taxon>
    </lineage>
</organism>
<sequence length="266" mass="30627">MTIPTVRHPAIAIEDLSLSPDWLGGDGFRSQVFNALSQCFPVGEGYFIAAANQALPLLEREEDRALVHAFIGQEVSHSTLHRRLNRRLRQTGLRNLVEPVVAWRIRLSRALSPRTHLAITMAYEHFTAVFAQLLLGHPQWLEGCEPAMRLLWQWHAVEEWEHRAVAFDLYHRLGGGRKQRLGWFLYVSLLFCLDLTLQTMLNLLLSGLWRKPATWRQAARFLLGREDLPRLLPPLWRHYLRLDFHPAQGGESALVDAWLAEHAALF</sequence>
<feature type="transmembrane region" description="Helical" evidence="1">
    <location>
        <begin position="183"/>
        <end position="205"/>
    </location>
</feature>
<keyword evidence="1" id="KW-0472">Membrane</keyword>